<protein>
    <submittedName>
        <fullName evidence="1">Uncharacterized protein</fullName>
    </submittedName>
</protein>
<dbReference type="EMBL" id="MAYW01000094">
    <property type="protein sequence ID" value="ODS31802.1"/>
    <property type="molecule type" value="Genomic_DNA"/>
</dbReference>
<gene>
    <name evidence="1" type="ORF">SCARUB_03088</name>
</gene>
<comment type="caution">
    <text evidence="1">The sequence shown here is derived from an EMBL/GenBank/DDBJ whole genome shotgun (WGS) entry which is preliminary data.</text>
</comment>
<sequence>MISTAYKRTEKKFEKIRHYIPCEIFLTKNINSFEVGPVQFIHKSKFFESHKNEINDLRNEIRKDHQDRCKSAVTEGYPENRVATEKQSQRLANHLVDGLLEFFGQYEWFAVLDMAECDLQVSYDRALITTKTALNIIKLILGGQYTDRLRTAQDYGHSIKSAKLTRSKDGKLHISLSSTPGSNVVGDNWFDILTTRAGYFFKLASQALHFSVGFDNLSPLCTRFIDSLSWYGDAISEKSTAAKIVKFVSSIEGMTGTGIEKDKNGKERGVTEIVTKRSSILYSIATGESLDKSLEKLSHIYDCRSRLVHGSISPFEDSVLTYSYKAERISRLILLTGLDYFNTLGLDNHTINQKQLRKYYSELEKKYFNTK</sequence>
<reference evidence="1 2" key="1">
    <citation type="submission" date="2016-07" db="EMBL/GenBank/DDBJ databases">
        <title>Draft genome of Scalindua rubra, obtained from a brine-seawater interface in the Red Sea, sheds light on salt adaptation in anammox bacteria.</title>
        <authorList>
            <person name="Speth D.R."/>
            <person name="Lagkouvardos I."/>
            <person name="Wang Y."/>
            <person name="Qian P.-Y."/>
            <person name="Dutilh B.E."/>
            <person name="Jetten M.S."/>
        </authorList>
    </citation>
    <scope>NUCLEOTIDE SEQUENCE [LARGE SCALE GENOMIC DNA]</scope>
    <source>
        <strain evidence="1">BSI-1</strain>
    </source>
</reference>
<evidence type="ECO:0000313" key="1">
    <source>
        <dbReference type="EMBL" id="ODS31802.1"/>
    </source>
</evidence>
<organism evidence="1 2">
    <name type="scientific">Candidatus Scalindua rubra</name>
    <dbReference type="NCBI Taxonomy" id="1872076"/>
    <lineage>
        <taxon>Bacteria</taxon>
        <taxon>Pseudomonadati</taxon>
        <taxon>Planctomycetota</taxon>
        <taxon>Candidatus Brocadiia</taxon>
        <taxon>Candidatus Brocadiales</taxon>
        <taxon>Candidatus Scalinduaceae</taxon>
        <taxon>Candidatus Scalindua</taxon>
    </lineage>
</organism>
<accession>A0A1E3X871</accession>
<dbReference type="AlphaFoldDB" id="A0A1E3X871"/>
<proteinExistence type="predicted"/>
<name>A0A1E3X871_9BACT</name>
<dbReference type="Proteomes" id="UP000094056">
    <property type="component" value="Unassembled WGS sequence"/>
</dbReference>
<evidence type="ECO:0000313" key="2">
    <source>
        <dbReference type="Proteomes" id="UP000094056"/>
    </source>
</evidence>